<dbReference type="FunFam" id="2.80.10.50:FF:000055">
    <property type="entry name" value="Fascin"/>
    <property type="match status" value="1"/>
</dbReference>
<dbReference type="CDD" id="cd23354">
    <property type="entry name" value="beta-trefoil_FSCN3_rpt3"/>
    <property type="match status" value="1"/>
</dbReference>
<reference evidence="5 6" key="1">
    <citation type="journal article" date="2020" name="Nature">
        <title>Six reference-quality genomes reveal evolution of bat adaptations.</title>
        <authorList>
            <person name="Jebb D."/>
            <person name="Huang Z."/>
            <person name="Pippel M."/>
            <person name="Hughes G.M."/>
            <person name="Lavrichenko K."/>
            <person name="Devanna P."/>
            <person name="Winkler S."/>
            <person name="Jermiin L.S."/>
            <person name="Skirmuntt E.C."/>
            <person name="Katzourakis A."/>
            <person name="Burkitt-Gray L."/>
            <person name="Ray D.A."/>
            <person name="Sullivan K.A.M."/>
            <person name="Roscito J.G."/>
            <person name="Kirilenko B.M."/>
            <person name="Davalos L.M."/>
            <person name="Corthals A.P."/>
            <person name="Power M.L."/>
            <person name="Jones G."/>
            <person name="Ransome R.D."/>
            <person name="Dechmann D.K.N."/>
            <person name="Locatelli A.G."/>
            <person name="Puechmaille S.J."/>
            <person name="Fedrigo O."/>
            <person name="Jarvis E.D."/>
            <person name="Hiller M."/>
            <person name="Vernes S.C."/>
            <person name="Myers E.W."/>
            <person name="Teeling E.C."/>
        </authorList>
    </citation>
    <scope>NUCLEOTIDE SEQUENCE [LARGE SCALE GENOMIC DNA]</scope>
    <source>
        <strain evidence="5">MMolMol1</strain>
        <tissue evidence="5">Muscle</tissue>
    </source>
</reference>
<dbReference type="GO" id="GO:0005737">
    <property type="term" value="C:cytoplasm"/>
    <property type="evidence" value="ECO:0007669"/>
    <property type="project" value="UniProtKB-SubCell"/>
</dbReference>
<evidence type="ECO:0000313" key="5">
    <source>
        <dbReference type="EMBL" id="KAF6469436.1"/>
    </source>
</evidence>
<dbReference type="AlphaFoldDB" id="A0A7J8HAZ9"/>
<accession>A0A7J8HAZ9</accession>
<keyword evidence="6" id="KW-1185">Reference proteome</keyword>
<dbReference type="GO" id="GO:0030674">
    <property type="term" value="F:protein-macromolecule adaptor activity"/>
    <property type="evidence" value="ECO:0007669"/>
    <property type="project" value="InterPro"/>
</dbReference>
<comment type="caution">
    <text evidence="5">The sequence shown here is derived from an EMBL/GenBank/DDBJ whole genome shotgun (WGS) entry which is preliminary data.</text>
</comment>
<dbReference type="SUPFAM" id="SSF50405">
    <property type="entry name" value="Actin-crosslinking proteins"/>
    <property type="match status" value="1"/>
</dbReference>
<dbReference type="EMBL" id="JACASF010000007">
    <property type="protein sequence ID" value="KAF6469436.1"/>
    <property type="molecule type" value="Genomic_DNA"/>
</dbReference>
<name>A0A7J8HAZ9_MOLMO</name>
<evidence type="ECO:0000256" key="2">
    <source>
        <dbReference type="ARBA" id="ARBA00022490"/>
    </source>
</evidence>
<evidence type="ECO:0000259" key="4">
    <source>
        <dbReference type="Pfam" id="PF06268"/>
    </source>
</evidence>
<evidence type="ECO:0000313" key="6">
    <source>
        <dbReference type="Proteomes" id="UP000550707"/>
    </source>
</evidence>
<proteinExistence type="predicted"/>
<evidence type="ECO:0000256" key="1">
    <source>
        <dbReference type="ARBA" id="ARBA00004496"/>
    </source>
</evidence>
<feature type="domain" description="Fascin-like" evidence="4">
    <location>
        <begin position="57"/>
        <end position="164"/>
    </location>
</feature>
<organism evidence="5 6">
    <name type="scientific">Molossus molossus</name>
    <name type="common">Pallas' mastiff bat</name>
    <name type="synonym">Vespertilio molossus</name>
    <dbReference type="NCBI Taxonomy" id="27622"/>
    <lineage>
        <taxon>Eukaryota</taxon>
        <taxon>Metazoa</taxon>
        <taxon>Chordata</taxon>
        <taxon>Craniata</taxon>
        <taxon>Vertebrata</taxon>
        <taxon>Euteleostomi</taxon>
        <taxon>Mammalia</taxon>
        <taxon>Eutheria</taxon>
        <taxon>Laurasiatheria</taxon>
        <taxon>Chiroptera</taxon>
        <taxon>Yangochiroptera</taxon>
        <taxon>Molossidae</taxon>
        <taxon>Molossus</taxon>
    </lineage>
</organism>
<dbReference type="GO" id="GO:0051015">
    <property type="term" value="F:actin filament binding"/>
    <property type="evidence" value="ECO:0007669"/>
    <property type="project" value="InterPro"/>
</dbReference>
<protein>
    <submittedName>
        <fullName evidence="5">Fascin actin-bundling protein 3</fullName>
    </submittedName>
</protein>
<keyword evidence="2" id="KW-0963">Cytoplasm</keyword>
<dbReference type="Gene3D" id="2.80.10.50">
    <property type="match status" value="1"/>
</dbReference>
<sequence>MQVRPGGLVALSDGEGGMLYAQGPRLLLALGSNPHRGEEWFILQRCPAWVSLRSKTRKFLSVIYDVEIYAASEHLTPMSLFQFESENGSPILQLRSANGFYLAQRRHRTVVANGYHLESDTFFRMHWNCGRIILQSPNGRFLGIAPNSLLIANASIPGPNEEFGIRLANRPFLALRGRYGYVGTSPEHDLMQCNMDQPSCIHLLPCRQGIYHFQVWILLVNNILWHLSPLGKVCPQLLYRASGEQLTHSAGTQWLLHAIRSKWHPVGRQRGHYQRMYLGILGQWDATYRNPVPPGENTTLNKTETPESRSMRRISVTQLFLPSLTKHLFQAIIHHKRPPSRPWCASYSV</sequence>
<dbReference type="InterPro" id="IPR008999">
    <property type="entry name" value="Actin-crosslinking"/>
</dbReference>
<evidence type="ECO:0000256" key="3">
    <source>
        <dbReference type="ARBA" id="ARBA00023203"/>
    </source>
</evidence>
<dbReference type="InterPro" id="IPR022768">
    <property type="entry name" value="Fascin-like_dom"/>
</dbReference>
<keyword evidence="3" id="KW-0009">Actin-binding</keyword>
<dbReference type="Pfam" id="PF06268">
    <property type="entry name" value="Fascin"/>
    <property type="match status" value="1"/>
</dbReference>
<dbReference type="Proteomes" id="UP000550707">
    <property type="component" value="Unassembled WGS sequence"/>
</dbReference>
<comment type="subcellular location">
    <subcellularLocation>
        <location evidence="1">Cytoplasm</location>
    </subcellularLocation>
</comment>
<gene>
    <name evidence="5" type="ORF">HJG59_005334</name>
</gene>